<dbReference type="WBParaSite" id="ACRNAN_Path_496.g1871.t1">
    <property type="protein sequence ID" value="ACRNAN_Path_496.g1871.t1"/>
    <property type="gene ID" value="ACRNAN_Path_496.g1871"/>
</dbReference>
<protein>
    <recommendedName>
        <fullName evidence="3">Transmembrane protein 208</fullName>
    </recommendedName>
</protein>
<dbReference type="PANTHER" id="PTHR13505:SF7">
    <property type="entry name" value="TRANSMEMBRANE PROTEIN 208"/>
    <property type="match status" value="1"/>
</dbReference>
<evidence type="ECO:0000256" key="9">
    <source>
        <dbReference type="SAM" id="Phobius"/>
    </source>
</evidence>
<evidence type="ECO:0000256" key="5">
    <source>
        <dbReference type="ARBA" id="ARBA00022824"/>
    </source>
</evidence>
<evidence type="ECO:0000256" key="7">
    <source>
        <dbReference type="ARBA" id="ARBA00023136"/>
    </source>
</evidence>
<evidence type="ECO:0000313" key="11">
    <source>
        <dbReference type="WBParaSite" id="ACRNAN_Path_496.g1871.t1"/>
    </source>
</evidence>
<keyword evidence="6 9" id="KW-1133">Transmembrane helix</keyword>
<dbReference type="Pfam" id="PF05620">
    <property type="entry name" value="TMEM208_SND2"/>
    <property type="match status" value="1"/>
</dbReference>
<keyword evidence="5" id="KW-0256">Endoplasmic reticulum</keyword>
<feature type="region of interest" description="Disordered" evidence="8">
    <location>
        <begin position="82"/>
        <end position="103"/>
    </location>
</feature>
<dbReference type="Proteomes" id="UP000887540">
    <property type="component" value="Unplaced"/>
</dbReference>
<dbReference type="AlphaFoldDB" id="A0A914C8X1"/>
<comment type="subcellular location">
    <subcellularLocation>
        <location evidence="1">Endoplasmic reticulum membrane</location>
        <topology evidence="1">Multi-pass membrane protein</topology>
    </subcellularLocation>
</comment>
<evidence type="ECO:0000313" key="10">
    <source>
        <dbReference type="Proteomes" id="UP000887540"/>
    </source>
</evidence>
<evidence type="ECO:0000256" key="3">
    <source>
        <dbReference type="ARBA" id="ARBA00015033"/>
    </source>
</evidence>
<accession>A0A914C8X1</accession>
<proteinExistence type="inferred from homology"/>
<evidence type="ECO:0000256" key="4">
    <source>
        <dbReference type="ARBA" id="ARBA00022692"/>
    </source>
</evidence>
<feature type="compositionally biased region" description="Basic residues" evidence="8">
    <location>
        <begin position="92"/>
        <end position="103"/>
    </location>
</feature>
<evidence type="ECO:0000256" key="1">
    <source>
        <dbReference type="ARBA" id="ARBA00004477"/>
    </source>
</evidence>
<feature type="transmembrane region" description="Helical" evidence="9">
    <location>
        <begin position="52"/>
        <end position="77"/>
    </location>
</feature>
<reference evidence="11" key="1">
    <citation type="submission" date="2022-11" db="UniProtKB">
        <authorList>
            <consortium name="WormBaseParasite"/>
        </authorList>
    </citation>
    <scope>IDENTIFICATION</scope>
</reference>
<evidence type="ECO:0000256" key="2">
    <source>
        <dbReference type="ARBA" id="ARBA00009950"/>
    </source>
</evidence>
<keyword evidence="7 9" id="KW-0472">Membrane</keyword>
<organism evidence="10 11">
    <name type="scientific">Acrobeloides nanus</name>
    <dbReference type="NCBI Taxonomy" id="290746"/>
    <lineage>
        <taxon>Eukaryota</taxon>
        <taxon>Metazoa</taxon>
        <taxon>Ecdysozoa</taxon>
        <taxon>Nematoda</taxon>
        <taxon>Chromadorea</taxon>
        <taxon>Rhabditida</taxon>
        <taxon>Tylenchina</taxon>
        <taxon>Cephalobomorpha</taxon>
        <taxon>Cephaloboidea</taxon>
        <taxon>Cephalobidae</taxon>
        <taxon>Acrobeloides</taxon>
    </lineage>
</organism>
<evidence type="ECO:0000256" key="6">
    <source>
        <dbReference type="ARBA" id="ARBA00022989"/>
    </source>
</evidence>
<dbReference type="GO" id="GO:0006624">
    <property type="term" value="P:vacuolar protein processing"/>
    <property type="evidence" value="ECO:0007669"/>
    <property type="project" value="TreeGrafter"/>
</dbReference>
<dbReference type="InterPro" id="IPR008506">
    <property type="entry name" value="SND2/TMEM208"/>
</dbReference>
<keyword evidence="4 9" id="KW-0812">Transmembrane</keyword>
<comment type="similarity">
    <text evidence="2">Belongs to the TMEM208 family.</text>
</comment>
<name>A0A914C8X1_9BILA</name>
<dbReference type="GO" id="GO:0005789">
    <property type="term" value="C:endoplasmic reticulum membrane"/>
    <property type="evidence" value="ECO:0007669"/>
    <property type="project" value="UniProtKB-SubCell"/>
</dbReference>
<dbReference type="GO" id="GO:0005773">
    <property type="term" value="C:vacuole"/>
    <property type="evidence" value="ECO:0007669"/>
    <property type="project" value="GOC"/>
</dbReference>
<keyword evidence="10" id="KW-1185">Reference proteome</keyword>
<sequence>MMFYMTKSVKANNKVVDAGMDLNDPAAFGEYCKDIIILASVSHLLSLFWTKFYLLLVIVPAFAIFKLWTNILAPWFFAPAPEEQDATDDKKQRRREKRVYLKR</sequence>
<evidence type="ECO:0000256" key="8">
    <source>
        <dbReference type="SAM" id="MobiDB-lite"/>
    </source>
</evidence>
<dbReference type="PANTHER" id="PTHR13505">
    <property type="entry name" value="TRANSMEMBRANE PROTEIN 208"/>
    <property type="match status" value="1"/>
</dbReference>